<dbReference type="GeneID" id="85331326"/>
<evidence type="ECO:0000313" key="3">
    <source>
        <dbReference type="Proteomes" id="UP001172101"/>
    </source>
</evidence>
<dbReference type="AlphaFoldDB" id="A0AA40BIN8"/>
<name>A0AA40BIN8_9PEZI</name>
<comment type="caution">
    <text evidence="2">The sequence shown here is derived from an EMBL/GenBank/DDBJ whole genome shotgun (WGS) entry which is preliminary data.</text>
</comment>
<reference evidence="2" key="1">
    <citation type="submission" date="2023-06" db="EMBL/GenBank/DDBJ databases">
        <title>Genome-scale phylogeny and comparative genomics of the fungal order Sordariales.</title>
        <authorList>
            <consortium name="Lawrence Berkeley National Laboratory"/>
            <person name="Hensen N."/>
            <person name="Bonometti L."/>
            <person name="Westerberg I."/>
            <person name="Brannstrom I.O."/>
            <person name="Guillou S."/>
            <person name="Cros-Aarteil S."/>
            <person name="Calhoun S."/>
            <person name="Haridas S."/>
            <person name="Kuo A."/>
            <person name="Mondo S."/>
            <person name="Pangilinan J."/>
            <person name="Riley R."/>
            <person name="LaButti K."/>
            <person name="Andreopoulos B."/>
            <person name="Lipzen A."/>
            <person name="Chen C."/>
            <person name="Yanf M."/>
            <person name="Daum C."/>
            <person name="Ng V."/>
            <person name="Clum A."/>
            <person name="Steindorff A."/>
            <person name="Ohm R."/>
            <person name="Martin F."/>
            <person name="Silar P."/>
            <person name="Natvig D."/>
            <person name="Lalanne C."/>
            <person name="Gautier V."/>
            <person name="Ament-velasquez S.L."/>
            <person name="Kruys A."/>
            <person name="Hutchinson M.I."/>
            <person name="Powell A.J."/>
            <person name="Barry K."/>
            <person name="Miller A.N."/>
            <person name="Grigoriev I.V."/>
            <person name="Debuchy R."/>
            <person name="Gladieux P."/>
            <person name="Thoren M.H."/>
            <person name="Johannesson H."/>
        </authorList>
    </citation>
    <scope>NUCLEOTIDE SEQUENCE</scope>
    <source>
        <strain evidence="2">SMH2392-1A</strain>
    </source>
</reference>
<protein>
    <submittedName>
        <fullName evidence="2">Uncharacterized protein</fullName>
    </submittedName>
</protein>
<dbReference type="RefSeq" id="XP_060303804.1">
    <property type="nucleotide sequence ID" value="XM_060448056.1"/>
</dbReference>
<keyword evidence="3" id="KW-1185">Reference proteome</keyword>
<dbReference type="Proteomes" id="UP001172101">
    <property type="component" value="Unassembled WGS sequence"/>
</dbReference>
<organism evidence="2 3">
    <name type="scientific">Lasiosphaeria miniovina</name>
    <dbReference type="NCBI Taxonomy" id="1954250"/>
    <lineage>
        <taxon>Eukaryota</taxon>
        <taxon>Fungi</taxon>
        <taxon>Dikarya</taxon>
        <taxon>Ascomycota</taxon>
        <taxon>Pezizomycotina</taxon>
        <taxon>Sordariomycetes</taxon>
        <taxon>Sordariomycetidae</taxon>
        <taxon>Sordariales</taxon>
        <taxon>Lasiosphaeriaceae</taxon>
        <taxon>Lasiosphaeria</taxon>
    </lineage>
</organism>
<proteinExistence type="predicted"/>
<evidence type="ECO:0000313" key="2">
    <source>
        <dbReference type="EMBL" id="KAK0734927.1"/>
    </source>
</evidence>
<gene>
    <name evidence="2" type="ORF">B0T26DRAFT_87510</name>
</gene>
<evidence type="ECO:0000256" key="1">
    <source>
        <dbReference type="SAM" id="MobiDB-lite"/>
    </source>
</evidence>
<feature type="compositionally biased region" description="Basic and acidic residues" evidence="1">
    <location>
        <begin position="57"/>
        <end position="68"/>
    </location>
</feature>
<accession>A0AA40BIN8</accession>
<feature type="region of interest" description="Disordered" evidence="1">
    <location>
        <begin position="48"/>
        <end position="68"/>
    </location>
</feature>
<dbReference type="EMBL" id="JAUIRO010000001">
    <property type="protein sequence ID" value="KAK0734927.1"/>
    <property type="molecule type" value="Genomic_DNA"/>
</dbReference>
<sequence>MHGPGRRASPCCACTTKKASRPQTTTLSGCTWPVPPVWIGNPKTASETTIRLPCSPPRKEDQGRAYLW</sequence>